<protein>
    <submittedName>
        <fullName evidence="1">Uncharacterized protein</fullName>
    </submittedName>
</protein>
<gene>
    <name evidence="1" type="ORF">AM305_04983</name>
</gene>
<proteinExistence type="predicted"/>
<organism evidence="1 2">
    <name type="scientific">Actinobacillus minor NM305</name>
    <dbReference type="NCBI Taxonomy" id="637911"/>
    <lineage>
        <taxon>Bacteria</taxon>
        <taxon>Pseudomonadati</taxon>
        <taxon>Pseudomonadota</taxon>
        <taxon>Gammaproteobacteria</taxon>
        <taxon>Pasteurellales</taxon>
        <taxon>Pasteurellaceae</taxon>
        <taxon>Actinobacillus</taxon>
    </lineage>
</organism>
<sequence length="111" mass="12684">MLNQVDLIIPNGSQALHEHLHEVFNIPRKNPQDDLLVTVAGLLIDYHALMLELRTTPLRNWIDENLSGCYYHNAMNPTTQAIKALSERISLNNAMRLAHMEEVRNEESALL</sequence>
<accession>C5RZ74</accession>
<dbReference type="Proteomes" id="UP000005532">
    <property type="component" value="Unassembled WGS sequence"/>
</dbReference>
<evidence type="ECO:0000313" key="2">
    <source>
        <dbReference type="Proteomes" id="UP000005532"/>
    </source>
</evidence>
<dbReference type="EMBL" id="ACQL01000031">
    <property type="protein sequence ID" value="EER48097.1"/>
    <property type="molecule type" value="Genomic_DNA"/>
</dbReference>
<evidence type="ECO:0000313" key="1">
    <source>
        <dbReference type="EMBL" id="EER48097.1"/>
    </source>
</evidence>
<name>C5RZ74_9PAST</name>
<dbReference type="AlphaFoldDB" id="C5RZ74"/>
<reference evidence="1 2" key="1">
    <citation type="journal article" date="2010" name="Vet. Microbiol.">
        <title>Production of haemolysins by strains of the Actinobacillus minor/porcitonsillarum complex.</title>
        <authorList>
            <person name="Arya G."/>
            <person name="Niven D.F."/>
        </authorList>
    </citation>
    <scope>NUCLEOTIDE SEQUENCE [LARGE SCALE GENOMIC DNA]</scope>
    <source>
        <strain evidence="1 2">NM305</strain>
    </source>
</reference>
<comment type="caution">
    <text evidence="1">The sequence shown here is derived from an EMBL/GenBank/DDBJ whole genome shotgun (WGS) entry which is preliminary data.</text>
</comment>
<dbReference type="RefSeq" id="WP_005822337.1">
    <property type="nucleotide sequence ID" value="NZ_ACQL01000031.1"/>
</dbReference>